<reference evidence="1 2" key="1">
    <citation type="submission" date="2016-05" db="EMBL/GenBank/DDBJ databases">
        <title>Genome sequencing reveals origins of a unique bacterial endosymbiosis in the earliest lineages of terrestrial Fungi.</title>
        <authorList>
            <consortium name="DOE Joint Genome Institute"/>
            <person name="Uehling J."/>
            <person name="Gryganskyi A."/>
            <person name="Hameed K."/>
            <person name="Tschaplinski T."/>
            <person name="Misztal P."/>
            <person name="Wu S."/>
            <person name="Desiro A."/>
            <person name="Vande Pol N."/>
            <person name="Du Z.-Y."/>
            <person name="Zienkiewicz A."/>
            <person name="Zienkiewicz K."/>
            <person name="Morin E."/>
            <person name="Tisserant E."/>
            <person name="Splivallo R."/>
            <person name="Hainaut M."/>
            <person name="Henrissat B."/>
            <person name="Ohm R."/>
            <person name="Kuo A."/>
            <person name="Yan J."/>
            <person name="Lipzen A."/>
            <person name="Nolan M."/>
            <person name="Labutti K."/>
            <person name="Barry K."/>
            <person name="Goldstein A."/>
            <person name="Labbe J."/>
            <person name="Schadt C."/>
            <person name="Tuskan G."/>
            <person name="Grigoriev I."/>
            <person name="Martin F."/>
            <person name="Vilgalys R."/>
            <person name="Bonito G."/>
        </authorList>
    </citation>
    <scope>NUCLEOTIDE SEQUENCE [LARGE SCALE GENOMIC DNA]</scope>
    <source>
        <strain evidence="1 2">AG-77</strain>
    </source>
</reference>
<keyword evidence="2" id="KW-1185">Reference proteome</keyword>
<protein>
    <submittedName>
        <fullName evidence="1">Uncharacterized protein</fullName>
    </submittedName>
</protein>
<dbReference type="EMBL" id="KV442022">
    <property type="protein sequence ID" value="OAQ32990.1"/>
    <property type="molecule type" value="Genomic_DNA"/>
</dbReference>
<dbReference type="Proteomes" id="UP000078512">
    <property type="component" value="Unassembled WGS sequence"/>
</dbReference>
<proteinExistence type="predicted"/>
<accession>A0A197K679</accession>
<evidence type="ECO:0000313" key="1">
    <source>
        <dbReference type="EMBL" id="OAQ32990.1"/>
    </source>
</evidence>
<name>A0A197K679_9FUNG</name>
<dbReference type="OrthoDB" id="2386076at2759"/>
<gene>
    <name evidence="1" type="ORF">K457DRAFT_1872386</name>
</gene>
<sequence length="179" mass="20168">MSSVPSQSINIQQTFPSLLEFSLFLRVPPAFEVRADDWPSYDEDGIIPFTDFVDNFKSTFADRTPSVFRTPQSITKTVFHKFVGHMVTQTSELIWKTRFSATIAWEQNQGISAKDMTSKYTGPRGDWGQGYGYITRNGFCPCGASLTIHEDRTCPGATKDPRAADGRLLESLLERRKLS</sequence>
<evidence type="ECO:0000313" key="2">
    <source>
        <dbReference type="Proteomes" id="UP000078512"/>
    </source>
</evidence>
<dbReference type="AlphaFoldDB" id="A0A197K679"/>
<organism evidence="1 2">
    <name type="scientific">Linnemannia elongata AG-77</name>
    <dbReference type="NCBI Taxonomy" id="1314771"/>
    <lineage>
        <taxon>Eukaryota</taxon>
        <taxon>Fungi</taxon>
        <taxon>Fungi incertae sedis</taxon>
        <taxon>Mucoromycota</taxon>
        <taxon>Mortierellomycotina</taxon>
        <taxon>Mortierellomycetes</taxon>
        <taxon>Mortierellales</taxon>
        <taxon>Mortierellaceae</taxon>
        <taxon>Linnemannia</taxon>
    </lineage>
</organism>